<name>A0ABT1CCM1_9PROT</name>
<feature type="transmembrane region" description="Helical" evidence="1">
    <location>
        <begin position="202"/>
        <end position="223"/>
    </location>
</feature>
<comment type="caution">
    <text evidence="2">The sequence shown here is derived from an EMBL/GenBank/DDBJ whole genome shotgun (WGS) entry which is preliminary data.</text>
</comment>
<evidence type="ECO:0000313" key="3">
    <source>
        <dbReference type="Proteomes" id="UP001523401"/>
    </source>
</evidence>
<feature type="transmembrane region" description="Helical" evidence="1">
    <location>
        <begin position="109"/>
        <end position="131"/>
    </location>
</feature>
<keyword evidence="1" id="KW-1133">Transmembrane helix</keyword>
<keyword evidence="1" id="KW-0472">Membrane</keyword>
<evidence type="ECO:0000256" key="1">
    <source>
        <dbReference type="SAM" id="Phobius"/>
    </source>
</evidence>
<feature type="transmembrane region" description="Helical" evidence="1">
    <location>
        <begin position="352"/>
        <end position="371"/>
    </location>
</feature>
<evidence type="ECO:0000313" key="2">
    <source>
        <dbReference type="EMBL" id="MCO6158610.1"/>
    </source>
</evidence>
<gene>
    <name evidence="2" type="ORF">NF685_01030</name>
</gene>
<dbReference type="Proteomes" id="UP001523401">
    <property type="component" value="Unassembled WGS sequence"/>
</dbReference>
<keyword evidence="3" id="KW-1185">Reference proteome</keyword>
<feature type="transmembrane region" description="Helical" evidence="1">
    <location>
        <begin position="151"/>
        <end position="171"/>
    </location>
</feature>
<organism evidence="2 3">
    <name type="scientific">Asaia lannensis NBRC 102526</name>
    <dbReference type="NCBI Taxonomy" id="1307926"/>
    <lineage>
        <taxon>Bacteria</taxon>
        <taxon>Pseudomonadati</taxon>
        <taxon>Pseudomonadota</taxon>
        <taxon>Alphaproteobacteria</taxon>
        <taxon>Acetobacterales</taxon>
        <taxon>Acetobacteraceae</taxon>
        <taxon>Asaia</taxon>
    </lineage>
</organism>
<dbReference type="EMBL" id="JAMXQU010000001">
    <property type="protein sequence ID" value="MCO6158610.1"/>
    <property type="molecule type" value="Genomic_DNA"/>
</dbReference>
<accession>A0ABT1CCM1</accession>
<evidence type="ECO:0008006" key="4">
    <source>
        <dbReference type="Google" id="ProtNLM"/>
    </source>
</evidence>
<proteinExistence type="predicted"/>
<feature type="transmembrane region" description="Helical" evidence="1">
    <location>
        <begin position="377"/>
        <end position="395"/>
    </location>
</feature>
<dbReference type="RefSeq" id="WP_252848234.1">
    <property type="nucleotide sequence ID" value="NZ_BAPW01000034.1"/>
</dbReference>
<sequence>MRDGPGVLSQNRTGTGFAFYTGLRLRYLLLAGKRLLMQRWLALMLIVLASPAIPFVSVLVRLSQLVAQVFVTHGHAGRHFGALLVMQGLALLWSDSLRNMIRGGPFRIFLDTLPIALPMRIGVTGAVVAVIDLPLALPLSMGVAFTGQASIAASLGYCGKVGLFMGMTVILQAARIEFAWAVMACIFMADYVLAQGCSTQSPAWAILCLALAVGLTILALPVAERLAQAGFPARMRAAVLSRRRFDSRSGLTERMMLVLPPVLRLQCRCLCEKGSGVYGALMMASVLPFALWALLRGFAYDSRALPVEIVGMGLASQLSLVPFAALERAHARAASFTRTWPLPRGFWWRRDLMLVLGGFVPLGVLFLLPLYLHGRLALSQVLVVLLLYTVLIATLRATLVIDSRWRAMATLSLAALWVGSILKIYMP</sequence>
<feature type="transmembrane region" description="Helical" evidence="1">
    <location>
        <begin position="40"/>
        <end position="60"/>
    </location>
</feature>
<feature type="transmembrane region" description="Helical" evidence="1">
    <location>
        <begin position="276"/>
        <end position="295"/>
    </location>
</feature>
<keyword evidence="1" id="KW-0812">Transmembrane</keyword>
<feature type="transmembrane region" description="Helical" evidence="1">
    <location>
        <begin position="178"/>
        <end position="196"/>
    </location>
</feature>
<feature type="transmembrane region" description="Helical" evidence="1">
    <location>
        <begin position="407"/>
        <end position="426"/>
    </location>
</feature>
<reference evidence="2 3" key="1">
    <citation type="submission" date="2022-06" db="EMBL/GenBank/DDBJ databases">
        <title>Whole-genome of Asaia lannensis strain LMG 27011T.</title>
        <authorList>
            <person name="Sombolestani A."/>
        </authorList>
    </citation>
    <scope>NUCLEOTIDE SEQUENCE [LARGE SCALE GENOMIC DNA]</scope>
    <source>
        <strain evidence="2 3">NBRC 102526</strain>
    </source>
</reference>
<protein>
    <recommendedName>
        <fullName evidence="4">ABC transporter permease protein</fullName>
    </recommendedName>
</protein>